<accession>A0A3B0IZZ1</accession>
<keyword evidence="3" id="KW-0378">Hydrolase</keyword>
<dbReference type="SUPFAM" id="SSF143011">
    <property type="entry name" value="RelE-like"/>
    <property type="match status" value="1"/>
</dbReference>
<dbReference type="EMBL" id="OUNE01000235">
    <property type="protein sequence ID" value="SPP33625.1"/>
    <property type="molecule type" value="Genomic_DNA"/>
</dbReference>
<evidence type="ECO:0000256" key="1">
    <source>
        <dbReference type="ARBA" id="ARBA00006226"/>
    </source>
</evidence>
<evidence type="ECO:0000313" key="3">
    <source>
        <dbReference type="EMBL" id="SPP33625.1"/>
    </source>
</evidence>
<comment type="similarity">
    <text evidence="1">Belongs to the RelE toxin family.</text>
</comment>
<name>A0A3B0IZZ1_9RICK</name>
<dbReference type="PANTHER" id="PTHR35601:SF1">
    <property type="entry name" value="TOXIN RELE"/>
    <property type="match status" value="1"/>
</dbReference>
<organism evidence="3">
    <name type="scientific">Wolbachia endosymbiont of Aleurodicus dispersus</name>
    <dbReference type="NCBI Taxonomy" id="1288877"/>
    <lineage>
        <taxon>Bacteria</taxon>
        <taxon>Pseudomonadati</taxon>
        <taxon>Pseudomonadota</taxon>
        <taxon>Alphaproteobacteria</taxon>
        <taxon>Rickettsiales</taxon>
        <taxon>Anaplasmataceae</taxon>
        <taxon>Wolbachieae</taxon>
        <taxon>Wolbachia</taxon>
    </lineage>
</organism>
<proteinExistence type="inferred from homology"/>
<reference evidence="3" key="1">
    <citation type="submission" date="2018-04" db="EMBL/GenBank/DDBJ databases">
        <authorList>
            <person name="Go L.Y."/>
            <person name="Mitchell J.A."/>
        </authorList>
    </citation>
    <scope>NUCLEOTIDE SEQUENCE</scope>
    <source>
        <strain evidence="3">WBAD</strain>
    </source>
</reference>
<keyword evidence="2" id="KW-1277">Toxin-antitoxin system</keyword>
<dbReference type="InterPro" id="IPR035093">
    <property type="entry name" value="RelE/ParE_toxin_dom_sf"/>
</dbReference>
<dbReference type="GO" id="GO:0016787">
    <property type="term" value="F:hydrolase activity"/>
    <property type="evidence" value="ECO:0007669"/>
    <property type="project" value="UniProtKB-KW"/>
</dbReference>
<dbReference type="Pfam" id="PF05016">
    <property type="entry name" value="ParE_toxin"/>
    <property type="match status" value="1"/>
</dbReference>
<dbReference type="Gene3D" id="3.30.2310.20">
    <property type="entry name" value="RelE-like"/>
    <property type="match status" value="1"/>
</dbReference>
<gene>
    <name evidence="3" type="primary">relG_3</name>
    <name evidence="3" type="ORF">WBAD_1327</name>
</gene>
<dbReference type="AlphaFoldDB" id="A0A3B0IZZ1"/>
<evidence type="ECO:0000256" key="2">
    <source>
        <dbReference type="ARBA" id="ARBA00022649"/>
    </source>
</evidence>
<sequence>MQNSSGMKTSTGDKYLICYEENVVHKDIPNLPKTIWSRIKEIVKERLTFSPEKAGDPLLGEFKGHRRIRSGDYRLVYRISKLERTVIITAIEHREYIYKS</sequence>
<protein>
    <submittedName>
        <fullName evidence="3">Toxin RelG</fullName>
        <ecNumber evidence="3">3.1.-.-</ecNumber>
    </submittedName>
</protein>
<dbReference type="PANTHER" id="PTHR35601">
    <property type="entry name" value="TOXIN RELE"/>
    <property type="match status" value="1"/>
</dbReference>
<dbReference type="EC" id="3.1.-.-" evidence="3"/>
<dbReference type="InterPro" id="IPR007712">
    <property type="entry name" value="RelE/ParE_toxin"/>
</dbReference>